<evidence type="ECO:0000256" key="3">
    <source>
        <dbReference type="ARBA" id="ARBA00022946"/>
    </source>
</evidence>
<dbReference type="PRINTS" id="PR00061">
    <property type="entry name" value="RIBOSOMALL19"/>
</dbReference>
<dbReference type="PANTHER" id="PTHR15680">
    <property type="entry name" value="RIBOSOMAL PROTEIN L19"/>
    <property type="match status" value="1"/>
</dbReference>
<dbReference type="PANTHER" id="PTHR15680:SF9">
    <property type="entry name" value="LARGE RIBOSOMAL SUBUNIT PROTEIN BL19M"/>
    <property type="match status" value="1"/>
</dbReference>
<dbReference type="GO" id="GO:0006412">
    <property type="term" value="P:translation"/>
    <property type="evidence" value="ECO:0007669"/>
    <property type="project" value="InterPro"/>
</dbReference>
<protein>
    <recommendedName>
        <fullName evidence="7">Large ribosomal subunit protein bL19m</fullName>
    </recommendedName>
    <alternativeName>
        <fullName evidence="8">39S ribosomal protein L19, mitochondrial</fullName>
    </alternativeName>
</protein>
<evidence type="ECO:0000313" key="10">
    <source>
        <dbReference type="Proteomes" id="UP000267096"/>
    </source>
</evidence>
<dbReference type="InterPro" id="IPR001857">
    <property type="entry name" value="Ribosomal_bL19"/>
</dbReference>
<evidence type="ECO:0000256" key="5">
    <source>
        <dbReference type="ARBA" id="ARBA00023128"/>
    </source>
</evidence>
<keyword evidence="3" id="KW-0809">Transit peptide</keyword>
<evidence type="ECO:0000256" key="6">
    <source>
        <dbReference type="ARBA" id="ARBA00023274"/>
    </source>
</evidence>
<dbReference type="AlphaFoldDB" id="A0A0M3JUT7"/>
<dbReference type="GO" id="GO:0003735">
    <property type="term" value="F:structural constituent of ribosome"/>
    <property type="evidence" value="ECO:0007669"/>
    <property type="project" value="InterPro"/>
</dbReference>
<reference evidence="11" key="1">
    <citation type="submission" date="2017-02" db="UniProtKB">
        <authorList>
            <consortium name="WormBaseParasite"/>
        </authorList>
    </citation>
    <scope>IDENTIFICATION</scope>
</reference>
<dbReference type="FunFam" id="2.30.30.790:FF:000002">
    <property type="entry name" value="39S ribosomal protein L19, mitochondrial"/>
    <property type="match status" value="1"/>
</dbReference>
<gene>
    <name evidence="9" type="ORF">ASIM_LOCUS11428</name>
</gene>
<keyword evidence="5" id="KW-0496">Mitochondrion</keyword>
<evidence type="ECO:0000313" key="11">
    <source>
        <dbReference type="WBParaSite" id="ASIM_0001196201-mRNA-1"/>
    </source>
</evidence>
<name>A0A0M3JUT7_ANISI</name>
<comment type="similarity">
    <text evidence="2">Belongs to the bacterial ribosomal protein bL19 family.</text>
</comment>
<dbReference type="WBParaSite" id="ASIM_0001196201-mRNA-1">
    <property type="protein sequence ID" value="ASIM_0001196201-mRNA-1"/>
    <property type="gene ID" value="ASIM_0001196201"/>
</dbReference>
<organism evidence="11">
    <name type="scientific">Anisakis simplex</name>
    <name type="common">Herring worm</name>
    <dbReference type="NCBI Taxonomy" id="6269"/>
    <lineage>
        <taxon>Eukaryota</taxon>
        <taxon>Metazoa</taxon>
        <taxon>Ecdysozoa</taxon>
        <taxon>Nematoda</taxon>
        <taxon>Chromadorea</taxon>
        <taxon>Rhabditida</taxon>
        <taxon>Spirurina</taxon>
        <taxon>Ascaridomorpha</taxon>
        <taxon>Ascaridoidea</taxon>
        <taxon>Anisakidae</taxon>
        <taxon>Anisakis</taxon>
        <taxon>Anisakis simplex complex</taxon>
    </lineage>
</organism>
<evidence type="ECO:0000256" key="1">
    <source>
        <dbReference type="ARBA" id="ARBA00004173"/>
    </source>
</evidence>
<dbReference type="OrthoDB" id="432645at2759"/>
<evidence type="ECO:0000256" key="4">
    <source>
        <dbReference type="ARBA" id="ARBA00022980"/>
    </source>
</evidence>
<accession>A0A0M3JUT7</accession>
<dbReference type="InterPro" id="IPR038657">
    <property type="entry name" value="Ribosomal_bL19_sf"/>
</dbReference>
<evidence type="ECO:0000256" key="7">
    <source>
        <dbReference type="ARBA" id="ARBA00035288"/>
    </source>
</evidence>
<keyword evidence="6" id="KW-0687">Ribonucleoprotein</keyword>
<keyword evidence="4" id="KW-0689">Ribosomal protein</keyword>
<dbReference type="Gene3D" id="2.30.30.790">
    <property type="match status" value="1"/>
</dbReference>
<evidence type="ECO:0000256" key="8">
    <source>
        <dbReference type="ARBA" id="ARBA00035359"/>
    </source>
</evidence>
<reference evidence="9 10" key="2">
    <citation type="submission" date="2018-11" db="EMBL/GenBank/DDBJ databases">
        <authorList>
            <consortium name="Pathogen Informatics"/>
        </authorList>
    </citation>
    <scope>NUCLEOTIDE SEQUENCE [LARGE SCALE GENOMIC DNA]</scope>
</reference>
<dbReference type="Proteomes" id="UP000267096">
    <property type="component" value="Unassembled WGS sequence"/>
</dbReference>
<evidence type="ECO:0000313" key="9">
    <source>
        <dbReference type="EMBL" id="VDK45045.1"/>
    </source>
</evidence>
<dbReference type="GO" id="GO:0005762">
    <property type="term" value="C:mitochondrial large ribosomal subunit"/>
    <property type="evidence" value="ECO:0007669"/>
    <property type="project" value="TreeGrafter"/>
</dbReference>
<proteinExistence type="inferred from homology"/>
<dbReference type="SUPFAM" id="SSF50104">
    <property type="entry name" value="Translation proteins SH3-like domain"/>
    <property type="match status" value="1"/>
</dbReference>
<comment type="subcellular location">
    <subcellularLocation>
        <location evidence="1">Mitochondrion</location>
    </subcellularLocation>
</comment>
<dbReference type="Pfam" id="PF01245">
    <property type="entry name" value="Ribosomal_L19"/>
    <property type="match status" value="1"/>
</dbReference>
<evidence type="ECO:0000256" key="2">
    <source>
        <dbReference type="ARBA" id="ARBA00005781"/>
    </source>
</evidence>
<dbReference type="InterPro" id="IPR008991">
    <property type="entry name" value="Translation_prot_SH3-like_sf"/>
</dbReference>
<dbReference type="EMBL" id="UYRR01031068">
    <property type="protein sequence ID" value="VDK45045.1"/>
    <property type="molecule type" value="Genomic_DNA"/>
</dbReference>
<keyword evidence="10" id="KW-1185">Reference proteome</keyword>
<sequence length="325" mass="37698">MLRRFSTYIPGTNRMPLGVMSKRYTANDTTAAAAAASRVSSSSNTSNQQHIPEFPFFLYFISFDIVVYSTGIDDTISVAFRLIYPDFIPTPIWGRRNALREELERMDMLERRMHLDIPEFYVGSIVAVTCSDANMGNRQNRFLGICINRSRSGLSHRFTLRNVVDGLGVEVMYELYNPTILKIETIKLERRLDDDLTYLMDALPEYSTFDFNLEPVAHPAGAPVPVNPLKVKMRPPPWTKRWELYEFGRCEKVLLNVIHAFENWHFQVNDLRKYDLIADHREVGSDLETEMKIEQEMHQFESNKHRLGATKRRILRSAANTIVRR</sequence>